<dbReference type="CDD" id="cd04186">
    <property type="entry name" value="GT_2_like_c"/>
    <property type="match status" value="1"/>
</dbReference>
<dbReference type="Proteomes" id="UP000740754">
    <property type="component" value="Unassembled WGS sequence"/>
</dbReference>
<evidence type="ECO:0000259" key="1">
    <source>
        <dbReference type="Pfam" id="PF00535"/>
    </source>
</evidence>
<feature type="domain" description="Glycosyltransferase 2-like" evidence="1">
    <location>
        <begin position="96"/>
        <end position="257"/>
    </location>
</feature>
<keyword evidence="3" id="KW-1185">Reference proteome</keyword>
<dbReference type="Gene3D" id="3.90.550.10">
    <property type="entry name" value="Spore Coat Polysaccharide Biosynthesis Protein SpsA, Chain A"/>
    <property type="match status" value="2"/>
</dbReference>
<dbReference type="InterPro" id="IPR001173">
    <property type="entry name" value="Glyco_trans_2-like"/>
</dbReference>
<dbReference type="PANTHER" id="PTHR43179">
    <property type="entry name" value="RHAMNOSYLTRANSFERASE WBBL"/>
    <property type="match status" value="1"/>
</dbReference>
<proteinExistence type="predicted"/>
<evidence type="ECO:0000313" key="2">
    <source>
        <dbReference type="EMBL" id="NKN32743.1"/>
    </source>
</evidence>
<name>A0ABX1I596_9GAMM</name>
<protein>
    <submittedName>
        <fullName evidence="2">Glycosyltransferase family 2 protein</fullName>
    </submittedName>
</protein>
<evidence type="ECO:0000313" key="3">
    <source>
        <dbReference type="Proteomes" id="UP000740754"/>
    </source>
</evidence>
<gene>
    <name evidence="2" type="ORF">HF203_05855</name>
</gene>
<dbReference type="InterPro" id="IPR029044">
    <property type="entry name" value="Nucleotide-diphossugar_trans"/>
</dbReference>
<sequence>MKHVKHFFYTVNAALKAGGGVRSVVMKVWNVYRVSGLSGVKRRFSFFMSLTRSDGASGFFRNDYQKWILQYDTIDDDVRECIRERIAGLARLPKISVIMPVYEPPLELLDEAIWSVRNQLYPEWELCIADDASKNPQVKALLEKHASQDERIKVEYRRVNGHISESSNSALALATGEYVALLDHDDLLSEHALFWVAEEIQKYPNVALIYSDEDKITETGKRYEPYFKCEFNPELFLAQNMISHLGVYRRDLIEEIGGFRSEFNGSQDYDLALRVISKVAPEQIVHIPRVLYHWRAISGSTALANSEKSYASVAGRKAVSAYLKSKGVTAEVMPAPEVLSHNRVRFALPDPLPIVSIIIPTRDRVDLLAKCVNSILGKSTYPHFEIIIIDNGSVESETIDFLKGLPKDQVKILRDELPFNFSRLNNLGVREARGEIICLMNNDMEVIEGGWLEEMVAFAARQEIGCVGNRLWYPDGTIQHAGVVLGIGGVASHSHKGYYKGHAGYFSRAVLHQSYSAVTAACLVVRRQVFEQVGGLDEELAVAFNDVDFCLRVRDAGYRNLWTPYADMIHHESASRGLDDNPVKRARFKKEVDIMHARWGEALQNDPAYSPNLTLWHDDFSLAWPPRIELLTAPSNTSVEELAQR</sequence>
<dbReference type="Pfam" id="PF00535">
    <property type="entry name" value="Glycos_transf_2"/>
    <property type="match status" value="2"/>
</dbReference>
<dbReference type="PANTHER" id="PTHR43179:SF7">
    <property type="entry name" value="RHAMNOSYLTRANSFERASE WBBL"/>
    <property type="match status" value="1"/>
</dbReference>
<dbReference type="SUPFAM" id="SSF53448">
    <property type="entry name" value="Nucleotide-diphospho-sugar transferases"/>
    <property type="match status" value="2"/>
</dbReference>
<accession>A0ABX1I596</accession>
<feature type="domain" description="Glycosyltransferase 2-like" evidence="1">
    <location>
        <begin position="356"/>
        <end position="479"/>
    </location>
</feature>
<dbReference type="EMBL" id="JAAXKX010000005">
    <property type="protein sequence ID" value="NKN32743.1"/>
    <property type="molecule type" value="Genomic_DNA"/>
</dbReference>
<organism evidence="2 3">
    <name type="scientific">Marichromatium bheemlicum</name>
    <dbReference type="NCBI Taxonomy" id="365339"/>
    <lineage>
        <taxon>Bacteria</taxon>
        <taxon>Pseudomonadati</taxon>
        <taxon>Pseudomonadota</taxon>
        <taxon>Gammaproteobacteria</taxon>
        <taxon>Chromatiales</taxon>
        <taxon>Chromatiaceae</taxon>
        <taxon>Marichromatium</taxon>
    </lineage>
</organism>
<reference evidence="2 3" key="1">
    <citation type="submission" date="2020-04" db="EMBL/GenBank/DDBJ databases">
        <title>Draft Whole-Genome sequence of Marichromatium bheemlicum DSM 18632, type strain.</title>
        <authorList>
            <person name="Kyndt J.A."/>
            <person name="Meyer T.E."/>
        </authorList>
    </citation>
    <scope>NUCLEOTIDE SEQUENCE [LARGE SCALE GENOMIC DNA]</scope>
    <source>
        <strain evidence="2 3">DSM 18632</strain>
    </source>
</reference>
<dbReference type="CDD" id="cd04184">
    <property type="entry name" value="GT2_RfbC_Mx_like"/>
    <property type="match status" value="1"/>
</dbReference>
<comment type="caution">
    <text evidence="2">The sequence shown here is derived from an EMBL/GenBank/DDBJ whole genome shotgun (WGS) entry which is preliminary data.</text>
</comment>